<keyword evidence="2" id="KW-1185">Reference proteome</keyword>
<gene>
    <name evidence="1" type="ORF">BV25DRAFT_1191746</name>
</gene>
<comment type="caution">
    <text evidence="1">The sequence shown here is derived from an EMBL/GenBank/DDBJ whole genome shotgun (WGS) entry which is preliminary data.</text>
</comment>
<reference evidence="1" key="2">
    <citation type="journal article" date="2022" name="New Phytol.">
        <title>Evolutionary transition to the ectomycorrhizal habit in the genomes of a hyperdiverse lineage of mushroom-forming fungi.</title>
        <authorList>
            <person name="Looney B."/>
            <person name="Miyauchi S."/>
            <person name="Morin E."/>
            <person name="Drula E."/>
            <person name="Courty P.E."/>
            <person name="Kohler A."/>
            <person name="Kuo A."/>
            <person name="LaButti K."/>
            <person name="Pangilinan J."/>
            <person name="Lipzen A."/>
            <person name="Riley R."/>
            <person name="Andreopoulos W."/>
            <person name="He G."/>
            <person name="Johnson J."/>
            <person name="Nolan M."/>
            <person name="Tritt A."/>
            <person name="Barry K.W."/>
            <person name="Grigoriev I.V."/>
            <person name="Nagy L.G."/>
            <person name="Hibbett D."/>
            <person name="Henrissat B."/>
            <person name="Matheny P.B."/>
            <person name="Labbe J."/>
            <person name="Martin F.M."/>
        </authorList>
    </citation>
    <scope>NUCLEOTIDE SEQUENCE</scope>
    <source>
        <strain evidence="1">HHB10654</strain>
    </source>
</reference>
<accession>A0ACB8SQC9</accession>
<protein>
    <submittedName>
        <fullName evidence="1">Uncharacterized protein</fullName>
    </submittedName>
</protein>
<organism evidence="1 2">
    <name type="scientific">Artomyces pyxidatus</name>
    <dbReference type="NCBI Taxonomy" id="48021"/>
    <lineage>
        <taxon>Eukaryota</taxon>
        <taxon>Fungi</taxon>
        <taxon>Dikarya</taxon>
        <taxon>Basidiomycota</taxon>
        <taxon>Agaricomycotina</taxon>
        <taxon>Agaricomycetes</taxon>
        <taxon>Russulales</taxon>
        <taxon>Auriscalpiaceae</taxon>
        <taxon>Artomyces</taxon>
    </lineage>
</organism>
<proteinExistence type="predicted"/>
<evidence type="ECO:0000313" key="1">
    <source>
        <dbReference type="EMBL" id="KAI0058714.1"/>
    </source>
</evidence>
<evidence type="ECO:0000313" key="2">
    <source>
        <dbReference type="Proteomes" id="UP000814140"/>
    </source>
</evidence>
<dbReference type="Proteomes" id="UP000814140">
    <property type="component" value="Unassembled WGS sequence"/>
</dbReference>
<dbReference type="EMBL" id="MU277232">
    <property type="protein sequence ID" value="KAI0058714.1"/>
    <property type="molecule type" value="Genomic_DNA"/>
</dbReference>
<name>A0ACB8SQC9_9AGAM</name>
<reference evidence="1" key="1">
    <citation type="submission" date="2021-03" db="EMBL/GenBank/DDBJ databases">
        <authorList>
            <consortium name="DOE Joint Genome Institute"/>
            <person name="Ahrendt S."/>
            <person name="Looney B.P."/>
            <person name="Miyauchi S."/>
            <person name="Morin E."/>
            <person name="Drula E."/>
            <person name="Courty P.E."/>
            <person name="Chicoki N."/>
            <person name="Fauchery L."/>
            <person name="Kohler A."/>
            <person name="Kuo A."/>
            <person name="Labutti K."/>
            <person name="Pangilinan J."/>
            <person name="Lipzen A."/>
            <person name="Riley R."/>
            <person name="Andreopoulos W."/>
            <person name="He G."/>
            <person name="Johnson J."/>
            <person name="Barry K.W."/>
            <person name="Grigoriev I.V."/>
            <person name="Nagy L."/>
            <person name="Hibbett D."/>
            <person name="Henrissat B."/>
            <person name="Matheny P.B."/>
            <person name="Labbe J."/>
            <person name="Martin F."/>
        </authorList>
    </citation>
    <scope>NUCLEOTIDE SEQUENCE</scope>
    <source>
        <strain evidence="1">HHB10654</strain>
    </source>
</reference>
<sequence length="150" mass="15741">MCCFRRDASSESATRRSGADILAACKASQADHSNVLEPVPPDLGDTELTNPPSNTLGASPQAPPAPQHSPGAPLSASPPQPATPATPNAPPPHPTTIEARCPHRHPLRLRAHARPLASTRRCCPSFLVRDSASAIVARPHYPPASSLARH</sequence>